<protein>
    <submittedName>
        <fullName evidence="2">Uncharacterized protein</fullName>
    </submittedName>
</protein>
<feature type="region of interest" description="Disordered" evidence="1">
    <location>
        <begin position="141"/>
        <end position="161"/>
    </location>
</feature>
<proteinExistence type="predicted"/>
<gene>
    <name evidence="2" type="ORF">LSP00402_LOCUS4325</name>
</gene>
<sequence length="161" mass="18128">MSSSSSFESSTDDPEVQELKANSRKLGVGVDEGEEPGPLGKNDRAIQHFYEEVTETTSFFDVLAHKWKKRRRKKSKRRMLPSLNLRHGLMHQDDDLPKASSVFGFVNKTELQAMMEAKAEDASEDENVRLNYLPLVEQVDVSSEPEGKKEATAEAAFNNLL</sequence>
<evidence type="ECO:0000313" key="2">
    <source>
        <dbReference type="EMBL" id="CAD9752689.1"/>
    </source>
</evidence>
<dbReference type="EMBL" id="HBHP01006967">
    <property type="protein sequence ID" value="CAD9752689.1"/>
    <property type="molecule type" value="Transcribed_RNA"/>
</dbReference>
<organism evidence="2">
    <name type="scientific">Lotharella oceanica</name>
    <dbReference type="NCBI Taxonomy" id="641309"/>
    <lineage>
        <taxon>Eukaryota</taxon>
        <taxon>Sar</taxon>
        <taxon>Rhizaria</taxon>
        <taxon>Cercozoa</taxon>
        <taxon>Chlorarachniophyceae</taxon>
        <taxon>Lotharella</taxon>
    </lineage>
</organism>
<dbReference type="AlphaFoldDB" id="A0A7S2TK88"/>
<accession>A0A7S2TK88</accession>
<name>A0A7S2TK88_9EUKA</name>
<evidence type="ECO:0000256" key="1">
    <source>
        <dbReference type="SAM" id="MobiDB-lite"/>
    </source>
</evidence>
<reference evidence="2" key="1">
    <citation type="submission" date="2021-01" db="EMBL/GenBank/DDBJ databases">
        <authorList>
            <person name="Corre E."/>
            <person name="Pelletier E."/>
            <person name="Niang G."/>
            <person name="Scheremetjew M."/>
            <person name="Finn R."/>
            <person name="Kale V."/>
            <person name="Holt S."/>
            <person name="Cochrane G."/>
            <person name="Meng A."/>
            <person name="Brown T."/>
            <person name="Cohen L."/>
        </authorList>
    </citation>
    <scope>NUCLEOTIDE SEQUENCE</scope>
    <source>
        <strain evidence="2">CCMP622</strain>
    </source>
</reference>
<feature type="region of interest" description="Disordered" evidence="1">
    <location>
        <begin position="1"/>
        <end position="43"/>
    </location>
</feature>